<dbReference type="GO" id="GO:0004764">
    <property type="term" value="F:shikimate 3-dehydrogenase (NADP+) activity"/>
    <property type="evidence" value="ECO:0007669"/>
    <property type="project" value="UniProtKB-UniRule"/>
</dbReference>
<feature type="binding site" evidence="8">
    <location>
        <position position="60"/>
    </location>
    <ligand>
        <name>shikimate</name>
        <dbReference type="ChEBI" id="CHEBI:36208"/>
    </ligand>
</feature>
<feature type="binding site" evidence="8">
    <location>
        <position position="211"/>
    </location>
    <ligand>
        <name>shikimate</name>
        <dbReference type="ChEBI" id="CHEBI:36208"/>
    </ligand>
</feature>
<keyword evidence="5 8" id="KW-0560">Oxidoreductase</keyword>
<evidence type="ECO:0000256" key="2">
    <source>
        <dbReference type="ARBA" id="ARBA00012962"/>
    </source>
</evidence>
<dbReference type="InterPro" id="IPR022893">
    <property type="entry name" value="Shikimate_DH_fam"/>
</dbReference>
<dbReference type="Pfam" id="PF18317">
    <property type="entry name" value="SDH_C"/>
    <property type="match status" value="1"/>
</dbReference>
<feature type="binding site" evidence="8">
    <location>
        <position position="100"/>
    </location>
    <ligand>
        <name>shikimate</name>
        <dbReference type="ChEBI" id="CHEBI:36208"/>
    </ligand>
</feature>
<comment type="caution">
    <text evidence="8">Lacks conserved residue(s) required for the propagation of feature annotation.</text>
</comment>
<evidence type="ECO:0000256" key="6">
    <source>
        <dbReference type="ARBA" id="ARBA00023141"/>
    </source>
</evidence>
<dbReference type="RefSeq" id="WP_107532553.1">
    <property type="nucleotide sequence ID" value="NZ_JBLGEG010000001.1"/>
</dbReference>
<comment type="function">
    <text evidence="8">Involved in the biosynthesis of the chorismate, which leads to the biosynthesis of aromatic amino acids. Catalyzes the reversible NADPH linked reduction of 3-dehydroshikimate (DHSA) to yield shikimate (SA).</text>
</comment>
<dbReference type="AlphaFoldDB" id="A0A2T4PZ66"/>
<feature type="domain" description="SDH C-terminal" evidence="11">
    <location>
        <begin position="232"/>
        <end position="262"/>
    </location>
</feature>
<evidence type="ECO:0000256" key="1">
    <source>
        <dbReference type="ARBA" id="ARBA00004871"/>
    </source>
</evidence>
<dbReference type="InterPro" id="IPR046346">
    <property type="entry name" value="Aminoacid_DH-like_N_sf"/>
</dbReference>
<dbReference type="HAMAP" id="MF_00222">
    <property type="entry name" value="Shikimate_DH_AroE"/>
    <property type="match status" value="1"/>
</dbReference>
<sequence>MKFAVIGDPISHSLSPLMHNKNFESLDLKYTYEAVNIPIENFDHIKEIIECKSLDGFNITIPHKERIIPYLDEIDHQSSSVGAVNTVLIRDGKWIGYNTDGIGYVTGLRQVYNDLENAYILILGAGGASKGIANELNKFVQPKLTVANRTMKRFESWDLDVNQISLDQAESHLDEFDIIINTTPAGMDNNQDIPIDLKYLNPETLVSDIVYIPYKTPILIAAEKKGNPIYNGLDMFVYQGAESFKIWTGLQADIKTMKNSVLNELKGVK</sequence>
<evidence type="ECO:0000313" key="12">
    <source>
        <dbReference type="EMBL" id="PTI50439.1"/>
    </source>
</evidence>
<dbReference type="UniPathway" id="UPA00053">
    <property type="reaction ID" value="UER00087"/>
</dbReference>
<comment type="pathway">
    <text evidence="1 8">Metabolic intermediate biosynthesis; chorismate biosynthesis; chorismate from D-erythrose 4-phosphate and phosphoenolpyruvate: step 4/7.</text>
</comment>
<dbReference type="InterPro" id="IPR011342">
    <property type="entry name" value="Shikimate_DH"/>
</dbReference>
<dbReference type="InterPro" id="IPR013708">
    <property type="entry name" value="Shikimate_DH-bd_N"/>
</dbReference>
<dbReference type="CDD" id="cd01065">
    <property type="entry name" value="NAD_bind_Shikimate_DH"/>
    <property type="match status" value="1"/>
</dbReference>
<dbReference type="FunFam" id="3.40.50.10860:FF:000016">
    <property type="entry name" value="Shikimate dehydrogenase (NADP(+))"/>
    <property type="match status" value="1"/>
</dbReference>
<feature type="binding site" evidence="8">
    <location>
        <position position="209"/>
    </location>
    <ligand>
        <name>NADP(+)</name>
        <dbReference type="ChEBI" id="CHEBI:58349"/>
    </ligand>
</feature>
<protein>
    <recommendedName>
        <fullName evidence="2 8">Shikimate dehydrogenase (NADP(+))</fullName>
        <shortName evidence="8">SDH</shortName>
        <ecNumber evidence="2 8">1.1.1.25</ecNumber>
    </recommendedName>
</protein>
<dbReference type="EMBL" id="PZEV01000029">
    <property type="protein sequence ID" value="PTI50439.1"/>
    <property type="molecule type" value="Genomic_DNA"/>
</dbReference>
<dbReference type="Gene3D" id="3.40.50.10860">
    <property type="entry name" value="Leucine Dehydrogenase, chain A, domain 1"/>
    <property type="match status" value="1"/>
</dbReference>
<evidence type="ECO:0000256" key="5">
    <source>
        <dbReference type="ARBA" id="ARBA00023002"/>
    </source>
</evidence>
<dbReference type="Pfam" id="PF08501">
    <property type="entry name" value="Shikimate_dh_N"/>
    <property type="match status" value="1"/>
</dbReference>
<comment type="subunit">
    <text evidence="8">Homodimer.</text>
</comment>
<dbReference type="NCBIfam" id="TIGR00507">
    <property type="entry name" value="aroE"/>
    <property type="match status" value="1"/>
</dbReference>
<comment type="caution">
    <text evidence="12">The sequence shown here is derived from an EMBL/GenBank/DDBJ whole genome shotgun (WGS) entry which is preliminary data.</text>
</comment>
<dbReference type="GO" id="GO:0008652">
    <property type="term" value="P:amino acid biosynthetic process"/>
    <property type="evidence" value="ECO:0007669"/>
    <property type="project" value="UniProtKB-KW"/>
</dbReference>
<name>A0A2T4PZ66_STAWA</name>
<comment type="similarity">
    <text evidence="8">Belongs to the shikimate dehydrogenase family.</text>
</comment>
<dbReference type="PANTHER" id="PTHR21089">
    <property type="entry name" value="SHIKIMATE DEHYDROGENASE"/>
    <property type="match status" value="1"/>
</dbReference>
<proteinExistence type="inferred from homology"/>
<dbReference type="GO" id="GO:0050661">
    <property type="term" value="F:NADP binding"/>
    <property type="evidence" value="ECO:0007669"/>
    <property type="project" value="InterPro"/>
</dbReference>
<keyword evidence="6 8" id="KW-0057">Aromatic amino acid biosynthesis</keyword>
<dbReference type="Proteomes" id="UP000240717">
    <property type="component" value="Unassembled WGS sequence"/>
</dbReference>
<dbReference type="GO" id="GO:0005829">
    <property type="term" value="C:cytosol"/>
    <property type="evidence" value="ECO:0007669"/>
    <property type="project" value="TreeGrafter"/>
</dbReference>
<evidence type="ECO:0000259" key="11">
    <source>
        <dbReference type="Pfam" id="PF18317"/>
    </source>
</evidence>
<keyword evidence="4 8" id="KW-0521">NADP</keyword>
<keyword evidence="3 8" id="KW-0028">Amino-acid biosynthesis</keyword>
<dbReference type="EC" id="1.1.1.25" evidence="2 8"/>
<dbReference type="InterPro" id="IPR036291">
    <property type="entry name" value="NAD(P)-bd_dom_sf"/>
</dbReference>
<dbReference type="SUPFAM" id="SSF51735">
    <property type="entry name" value="NAD(P)-binding Rossmann-fold domains"/>
    <property type="match status" value="1"/>
</dbReference>
<organism evidence="12 13">
    <name type="scientific">Staphylococcus warneri</name>
    <dbReference type="NCBI Taxonomy" id="1292"/>
    <lineage>
        <taxon>Bacteria</taxon>
        <taxon>Bacillati</taxon>
        <taxon>Bacillota</taxon>
        <taxon>Bacilli</taxon>
        <taxon>Bacillales</taxon>
        <taxon>Staphylococcaceae</taxon>
        <taxon>Staphylococcus</taxon>
    </lineage>
</organism>
<dbReference type="GO" id="GO:0009073">
    <property type="term" value="P:aromatic amino acid family biosynthetic process"/>
    <property type="evidence" value="ECO:0007669"/>
    <property type="project" value="UniProtKB-KW"/>
</dbReference>
<evidence type="ECO:0000256" key="7">
    <source>
        <dbReference type="ARBA" id="ARBA00049442"/>
    </source>
</evidence>
<feature type="active site" description="Proton acceptor" evidence="8">
    <location>
        <position position="64"/>
    </location>
</feature>
<feature type="binding site" evidence="8">
    <location>
        <begin position="148"/>
        <end position="153"/>
    </location>
    <ligand>
        <name>NADP(+)</name>
        <dbReference type="ChEBI" id="CHEBI:58349"/>
    </ligand>
</feature>
<evidence type="ECO:0000256" key="4">
    <source>
        <dbReference type="ARBA" id="ARBA00022857"/>
    </source>
</evidence>
<dbReference type="STRING" id="1194526.A284_05740"/>
<dbReference type="GO" id="GO:0009423">
    <property type="term" value="P:chorismate biosynthetic process"/>
    <property type="evidence" value="ECO:0007669"/>
    <property type="project" value="UniProtKB-UniRule"/>
</dbReference>
<evidence type="ECO:0000259" key="9">
    <source>
        <dbReference type="Pfam" id="PF01488"/>
    </source>
</evidence>
<accession>A0A2T4PZ66</accession>
<feature type="binding site" evidence="8">
    <location>
        <position position="239"/>
    </location>
    <ligand>
        <name>shikimate</name>
        <dbReference type="ChEBI" id="CHEBI:36208"/>
    </ligand>
</feature>
<dbReference type="Pfam" id="PF01488">
    <property type="entry name" value="Shikimate_DH"/>
    <property type="match status" value="1"/>
</dbReference>
<comment type="catalytic activity">
    <reaction evidence="7 8">
        <text>shikimate + NADP(+) = 3-dehydroshikimate + NADPH + H(+)</text>
        <dbReference type="Rhea" id="RHEA:17737"/>
        <dbReference type="ChEBI" id="CHEBI:15378"/>
        <dbReference type="ChEBI" id="CHEBI:16630"/>
        <dbReference type="ChEBI" id="CHEBI:36208"/>
        <dbReference type="ChEBI" id="CHEBI:57783"/>
        <dbReference type="ChEBI" id="CHEBI:58349"/>
        <dbReference type="EC" id="1.1.1.25"/>
    </reaction>
</comment>
<feature type="binding site" evidence="8">
    <location>
        <position position="232"/>
    </location>
    <ligand>
        <name>NADP(+)</name>
        <dbReference type="ChEBI" id="CHEBI:58349"/>
    </ligand>
</feature>
<evidence type="ECO:0000313" key="13">
    <source>
        <dbReference type="Proteomes" id="UP000240717"/>
    </source>
</evidence>
<dbReference type="InterPro" id="IPR006151">
    <property type="entry name" value="Shikm_DH/Glu-tRNA_Rdtase"/>
</dbReference>
<dbReference type="PANTHER" id="PTHR21089:SF1">
    <property type="entry name" value="BIFUNCTIONAL 3-DEHYDROQUINATE DEHYDRATASE_SHIKIMATE DEHYDROGENASE, CHLOROPLASTIC"/>
    <property type="match status" value="1"/>
</dbReference>
<reference evidence="12 13" key="1">
    <citation type="journal article" date="2016" name="Front. Microbiol.">
        <title>Comprehensive Phylogenetic Analysis of Bovine Non-aureus Staphylococci Species Based on Whole-Genome Sequencing.</title>
        <authorList>
            <person name="Naushad S."/>
            <person name="Barkema H.W."/>
            <person name="Luby C."/>
            <person name="Condas L.A."/>
            <person name="Nobrega D.B."/>
            <person name="Carson D.A."/>
            <person name="De Buck J."/>
        </authorList>
    </citation>
    <scope>NUCLEOTIDE SEQUENCE [LARGE SCALE GENOMIC DNA]</scope>
    <source>
        <strain evidence="12 13">SNUC 2993</strain>
    </source>
</reference>
<dbReference type="InterPro" id="IPR041121">
    <property type="entry name" value="SDH_C"/>
</dbReference>
<evidence type="ECO:0000259" key="10">
    <source>
        <dbReference type="Pfam" id="PF08501"/>
    </source>
</evidence>
<gene>
    <name evidence="8 12" type="primary">aroE</name>
    <name evidence="12" type="ORF">BU085_08790</name>
</gene>
<dbReference type="Gene3D" id="3.40.50.720">
    <property type="entry name" value="NAD(P)-binding Rossmann-like Domain"/>
    <property type="match status" value="1"/>
</dbReference>
<dbReference type="GO" id="GO:0019632">
    <property type="term" value="P:shikimate metabolic process"/>
    <property type="evidence" value="ECO:0007669"/>
    <property type="project" value="InterPro"/>
</dbReference>
<evidence type="ECO:0000256" key="8">
    <source>
        <dbReference type="HAMAP-Rule" id="MF_00222"/>
    </source>
</evidence>
<feature type="domain" description="Shikimate dehydrogenase substrate binding N-terminal" evidence="10">
    <location>
        <begin position="5"/>
        <end position="87"/>
    </location>
</feature>
<dbReference type="SUPFAM" id="SSF53223">
    <property type="entry name" value="Aminoacid dehydrogenase-like, N-terminal domain"/>
    <property type="match status" value="1"/>
</dbReference>
<feature type="binding site" evidence="8">
    <location>
        <position position="85"/>
    </location>
    <ligand>
        <name>shikimate</name>
        <dbReference type="ChEBI" id="CHEBI:36208"/>
    </ligand>
</feature>
<evidence type="ECO:0000256" key="3">
    <source>
        <dbReference type="ARBA" id="ARBA00022605"/>
    </source>
</evidence>
<feature type="domain" description="Quinate/shikimate 5-dehydrogenase/glutamyl-tRNA reductase" evidence="9">
    <location>
        <begin position="110"/>
        <end position="184"/>
    </location>
</feature>
<feature type="binding site" evidence="8">
    <location>
        <begin position="13"/>
        <end position="15"/>
    </location>
    <ligand>
        <name>shikimate</name>
        <dbReference type="ChEBI" id="CHEBI:36208"/>
    </ligand>
</feature>
<feature type="binding site" evidence="8">
    <location>
        <begin position="124"/>
        <end position="128"/>
    </location>
    <ligand>
        <name>NADP(+)</name>
        <dbReference type="ChEBI" id="CHEBI:58349"/>
    </ligand>
</feature>